<protein>
    <submittedName>
        <fullName evidence="1">Uncharacterized protein</fullName>
    </submittedName>
</protein>
<proteinExistence type="predicted"/>
<organism evidence="1 2">
    <name type="scientific">Thelephora ganbajun</name>
    <name type="common">Ganba fungus</name>
    <dbReference type="NCBI Taxonomy" id="370292"/>
    <lineage>
        <taxon>Eukaryota</taxon>
        <taxon>Fungi</taxon>
        <taxon>Dikarya</taxon>
        <taxon>Basidiomycota</taxon>
        <taxon>Agaricomycotina</taxon>
        <taxon>Agaricomycetes</taxon>
        <taxon>Thelephorales</taxon>
        <taxon>Thelephoraceae</taxon>
        <taxon>Thelephora</taxon>
    </lineage>
</organism>
<sequence length="378" mass="41961">MSSAQPRMVLWTQEEDERLVSAVASCGSKICWKKVATSMPGRNNKSCRKRWLHSLDPKLRKGRWTSEEDAVLLESVAKYGKRWYEVARALPGRTDDQCAKRYKEAVDPSIRRDPWTAEEDERLWNAFEKHGNKWHTIANTLQGRPAIHCRSRLQSLQRARATTGDATSPSTSERSSGLDSLPSPSLSGFSIPSTPSSSGPLTPSLLKAYLPGEELTQGNSPVAPTIAPYDGEPDCQSNLEVPLGDHQNQSFHISPPLLEHGFPITISTPTGALAGRWEETISPSELWKGCPPENPIAEESVQFYQVSQVLAVHMDPTLPFNNSSPPPIPFTMTCPVPHCCYQCQTVVEIWRHITWTHVRPQPDNGIEGIVEKVVLGNV</sequence>
<evidence type="ECO:0000313" key="1">
    <source>
        <dbReference type="EMBL" id="KAF9650187.1"/>
    </source>
</evidence>
<name>A0ACB6ZKP9_THEGA</name>
<comment type="caution">
    <text evidence="1">The sequence shown here is derived from an EMBL/GenBank/DDBJ whole genome shotgun (WGS) entry which is preliminary data.</text>
</comment>
<accession>A0ACB6ZKP9</accession>
<keyword evidence="2" id="KW-1185">Reference proteome</keyword>
<gene>
    <name evidence="1" type="ORF">BDM02DRAFT_3185576</name>
</gene>
<reference evidence="1" key="2">
    <citation type="journal article" date="2020" name="Nat. Commun.">
        <title>Large-scale genome sequencing of mycorrhizal fungi provides insights into the early evolution of symbiotic traits.</title>
        <authorList>
            <person name="Miyauchi S."/>
            <person name="Kiss E."/>
            <person name="Kuo A."/>
            <person name="Drula E."/>
            <person name="Kohler A."/>
            <person name="Sanchez-Garcia M."/>
            <person name="Morin E."/>
            <person name="Andreopoulos B."/>
            <person name="Barry K.W."/>
            <person name="Bonito G."/>
            <person name="Buee M."/>
            <person name="Carver A."/>
            <person name="Chen C."/>
            <person name="Cichocki N."/>
            <person name="Clum A."/>
            <person name="Culley D."/>
            <person name="Crous P.W."/>
            <person name="Fauchery L."/>
            <person name="Girlanda M."/>
            <person name="Hayes R.D."/>
            <person name="Keri Z."/>
            <person name="LaButti K."/>
            <person name="Lipzen A."/>
            <person name="Lombard V."/>
            <person name="Magnuson J."/>
            <person name="Maillard F."/>
            <person name="Murat C."/>
            <person name="Nolan M."/>
            <person name="Ohm R.A."/>
            <person name="Pangilinan J."/>
            <person name="Pereira M.F."/>
            <person name="Perotto S."/>
            <person name="Peter M."/>
            <person name="Pfister S."/>
            <person name="Riley R."/>
            <person name="Sitrit Y."/>
            <person name="Stielow J.B."/>
            <person name="Szollosi G."/>
            <person name="Zifcakova L."/>
            <person name="Stursova M."/>
            <person name="Spatafora J.W."/>
            <person name="Tedersoo L."/>
            <person name="Vaario L.M."/>
            <person name="Yamada A."/>
            <person name="Yan M."/>
            <person name="Wang P."/>
            <person name="Xu J."/>
            <person name="Bruns T."/>
            <person name="Baldrian P."/>
            <person name="Vilgalys R."/>
            <person name="Dunand C."/>
            <person name="Henrissat B."/>
            <person name="Grigoriev I.V."/>
            <person name="Hibbett D."/>
            <person name="Nagy L.G."/>
            <person name="Martin F.M."/>
        </authorList>
    </citation>
    <scope>NUCLEOTIDE SEQUENCE</scope>
    <source>
        <strain evidence="1">P2</strain>
    </source>
</reference>
<dbReference type="Proteomes" id="UP000886501">
    <property type="component" value="Unassembled WGS sequence"/>
</dbReference>
<dbReference type="EMBL" id="MU117987">
    <property type="protein sequence ID" value="KAF9650187.1"/>
    <property type="molecule type" value="Genomic_DNA"/>
</dbReference>
<evidence type="ECO:0000313" key="2">
    <source>
        <dbReference type="Proteomes" id="UP000886501"/>
    </source>
</evidence>
<reference evidence="1" key="1">
    <citation type="submission" date="2019-10" db="EMBL/GenBank/DDBJ databases">
        <authorList>
            <consortium name="DOE Joint Genome Institute"/>
            <person name="Kuo A."/>
            <person name="Miyauchi S."/>
            <person name="Kiss E."/>
            <person name="Drula E."/>
            <person name="Kohler A."/>
            <person name="Sanchez-Garcia M."/>
            <person name="Andreopoulos B."/>
            <person name="Barry K.W."/>
            <person name="Bonito G."/>
            <person name="Buee M."/>
            <person name="Carver A."/>
            <person name="Chen C."/>
            <person name="Cichocki N."/>
            <person name="Clum A."/>
            <person name="Culley D."/>
            <person name="Crous P.W."/>
            <person name="Fauchery L."/>
            <person name="Girlanda M."/>
            <person name="Hayes R."/>
            <person name="Keri Z."/>
            <person name="Labutti K."/>
            <person name="Lipzen A."/>
            <person name="Lombard V."/>
            <person name="Magnuson J."/>
            <person name="Maillard F."/>
            <person name="Morin E."/>
            <person name="Murat C."/>
            <person name="Nolan M."/>
            <person name="Ohm R."/>
            <person name="Pangilinan J."/>
            <person name="Pereira M."/>
            <person name="Perotto S."/>
            <person name="Peter M."/>
            <person name="Riley R."/>
            <person name="Sitrit Y."/>
            <person name="Stielow B."/>
            <person name="Szollosi G."/>
            <person name="Zifcakova L."/>
            <person name="Stursova M."/>
            <person name="Spatafora J.W."/>
            <person name="Tedersoo L."/>
            <person name="Vaario L.-M."/>
            <person name="Yamada A."/>
            <person name="Yan M."/>
            <person name="Wang P."/>
            <person name="Xu J."/>
            <person name="Bruns T."/>
            <person name="Baldrian P."/>
            <person name="Vilgalys R."/>
            <person name="Henrissat B."/>
            <person name="Grigoriev I.V."/>
            <person name="Hibbett D."/>
            <person name="Nagy L.G."/>
            <person name="Martin F.M."/>
        </authorList>
    </citation>
    <scope>NUCLEOTIDE SEQUENCE</scope>
    <source>
        <strain evidence="1">P2</strain>
    </source>
</reference>